<evidence type="ECO:0000313" key="4">
    <source>
        <dbReference type="Proteomes" id="UP000746471"/>
    </source>
</evidence>
<dbReference type="InterPro" id="IPR026022">
    <property type="entry name" value="PhoU_dom"/>
</dbReference>
<dbReference type="SUPFAM" id="SSF109755">
    <property type="entry name" value="PhoU-like"/>
    <property type="match status" value="1"/>
</dbReference>
<dbReference type="NCBIfam" id="TIGR02135">
    <property type="entry name" value="phoU_full"/>
    <property type="match status" value="1"/>
</dbReference>
<keyword evidence="1" id="KW-0813">Transport</keyword>
<dbReference type="PANTHER" id="PTHR42930">
    <property type="entry name" value="PHOSPHATE-SPECIFIC TRANSPORT SYSTEM ACCESSORY PROTEIN PHOU"/>
    <property type="match status" value="1"/>
</dbReference>
<feature type="domain" description="PhoU" evidence="2">
    <location>
        <begin position="18"/>
        <end position="105"/>
    </location>
</feature>
<comment type="caution">
    <text evidence="3">The sequence shown here is derived from an EMBL/GenBank/DDBJ whole genome shotgun (WGS) entry which is preliminary data.</text>
</comment>
<name>A0ABS5PMM8_9FIRM</name>
<comment type="subunit">
    <text evidence="1">Homodimer.</text>
</comment>
<comment type="subcellular location">
    <subcellularLocation>
        <location evidence="1">Cytoplasm</location>
    </subcellularLocation>
</comment>
<keyword evidence="1" id="KW-0963">Cytoplasm</keyword>
<proteinExistence type="inferred from homology"/>
<sequence>MSYRTALDNDLRTLHVQIIKMGTLIEKSIDDTIQALINQDVEMAKQVIEGDDRFDDMERLIESNCVSVIARQQPVASDLRKITSILKIVTDLERIADHCSDVSKLTLHLAKEEYVKPLIDIPKMSKQVKEMLKLTIDCYIDLDVDKGKRICKEDDIVDNYYKSIREELEMIMKERPGTVRQCIDFLLIAKYLERMADHITNVAEWVIYSVEGERYDRTE</sequence>
<accession>A0ABS5PMM8</accession>
<evidence type="ECO:0000256" key="1">
    <source>
        <dbReference type="PIRNR" id="PIRNR003107"/>
    </source>
</evidence>
<comment type="similarity">
    <text evidence="1">Belongs to the PhoU family.</text>
</comment>
<evidence type="ECO:0000259" key="2">
    <source>
        <dbReference type="Pfam" id="PF01895"/>
    </source>
</evidence>
<feature type="domain" description="PhoU" evidence="2">
    <location>
        <begin position="121"/>
        <end position="206"/>
    </location>
</feature>
<reference evidence="3 4" key="1">
    <citation type="submission" date="2021-05" db="EMBL/GenBank/DDBJ databases">
        <title>Fusibacter ferrireducens sp. nov., an anaerobic, sulfur- and Fe-reducing bacterium isolated from the mangrove sediment.</title>
        <authorList>
            <person name="Qiu D."/>
        </authorList>
    </citation>
    <scope>NUCLEOTIDE SEQUENCE [LARGE SCALE GENOMIC DNA]</scope>
    <source>
        <strain evidence="3 4">DSM 12116</strain>
    </source>
</reference>
<comment type="function">
    <text evidence="1">Plays a role in the regulation of phosphate uptake.</text>
</comment>
<dbReference type="Gene3D" id="1.20.58.220">
    <property type="entry name" value="Phosphate transport system protein phou homolog 2, domain 2"/>
    <property type="match status" value="1"/>
</dbReference>
<protein>
    <recommendedName>
        <fullName evidence="1">Phosphate-specific transport system accessory protein PhoU</fullName>
    </recommendedName>
</protein>
<dbReference type="InterPro" id="IPR038078">
    <property type="entry name" value="PhoU-like_sf"/>
</dbReference>
<dbReference type="Pfam" id="PF01895">
    <property type="entry name" value="PhoU"/>
    <property type="match status" value="2"/>
</dbReference>
<keyword evidence="1" id="KW-0592">Phosphate transport</keyword>
<dbReference type="InterPro" id="IPR028366">
    <property type="entry name" value="PhoU"/>
</dbReference>
<evidence type="ECO:0000313" key="3">
    <source>
        <dbReference type="EMBL" id="MBS7526415.1"/>
    </source>
</evidence>
<organism evidence="3 4">
    <name type="scientific">Fusibacter paucivorans</name>
    <dbReference type="NCBI Taxonomy" id="76009"/>
    <lineage>
        <taxon>Bacteria</taxon>
        <taxon>Bacillati</taxon>
        <taxon>Bacillota</taxon>
        <taxon>Clostridia</taxon>
        <taxon>Eubacteriales</taxon>
        <taxon>Eubacteriales Family XII. Incertae Sedis</taxon>
        <taxon>Fusibacter</taxon>
    </lineage>
</organism>
<dbReference type="RefSeq" id="WP_213236276.1">
    <property type="nucleotide sequence ID" value="NZ_JAHBCL010000010.1"/>
</dbReference>
<dbReference type="EMBL" id="JAHBCL010000010">
    <property type="protein sequence ID" value="MBS7526415.1"/>
    <property type="molecule type" value="Genomic_DNA"/>
</dbReference>
<dbReference type="PANTHER" id="PTHR42930:SF3">
    <property type="entry name" value="PHOSPHATE-SPECIFIC TRANSPORT SYSTEM ACCESSORY PROTEIN PHOU"/>
    <property type="match status" value="1"/>
</dbReference>
<gene>
    <name evidence="3" type="primary">phoU</name>
    <name evidence="3" type="ORF">KHM83_06975</name>
</gene>
<keyword evidence="4" id="KW-1185">Reference proteome</keyword>
<dbReference type="Proteomes" id="UP000746471">
    <property type="component" value="Unassembled WGS sequence"/>
</dbReference>
<dbReference type="PIRSF" id="PIRSF003107">
    <property type="entry name" value="PhoU"/>
    <property type="match status" value="1"/>
</dbReference>